<accession>A0ABX7YI56</accession>
<protein>
    <submittedName>
        <fullName evidence="1">DUF1033 family protein</fullName>
    </submittedName>
</protein>
<evidence type="ECO:0000313" key="1">
    <source>
        <dbReference type="EMBL" id="QUE53476.1"/>
    </source>
</evidence>
<sequence>MYRVVKLYGDCEPWWFLDASWEEDVIASQVFQNYDEALSYYQKEWVLLSERLPEKRSKNGLMTTFWNPKDLHWCEECDEYLQYYHSLMLIECGESLPPAFRKKSAGKRVRPCQFKQKQA</sequence>
<dbReference type="Pfam" id="PF06279">
    <property type="entry name" value="DUF1033"/>
    <property type="match status" value="1"/>
</dbReference>
<dbReference type="EMBL" id="CP073084">
    <property type="protein sequence ID" value="QUE53476.1"/>
    <property type="molecule type" value="Genomic_DNA"/>
</dbReference>
<dbReference type="Proteomes" id="UP000677616">
    <property type="component" value="Chromosome"/>
</dbReference>
<reference evidence="1 2" key="1">
    <citation type="submission" date="2021-04" db="EMBL/GenBank/DDBJ databases">
        <title>Complete genome sequence of a novel Streptococcus species.</title>
        <authorList>
            <person name="Teng J.L.L."/>
        </authorList>
    </citation>
    <scope>NUCLEOTIDE SEQUENCE [LARGE SCALE GENOMIC DNA]</scope>
    <source>
        <strain evidence="1 2">HKU75</strain>
    </source>
</reference>
<dbReference type="RefSeq" id="WP_212569664.1">
    <property type="nucleotide sequence ID" value="NZ_CP073084.1"/>
</dbReference>
<proteinExistence type="predicted"/>
<evidence type="ECO:0000313" key="2">
    <source>
        <dbReference type="Proteomes" id="UP000677616"/>
    </source>
</evidence>
<keyword evidence="2" id="KW-1185">Reference proteome</keyword>
<name>A0ABX7YI56_9STRE</name>
<gene>
    <name evidence="1" type="ORF">INT76_06240</name>
</gene>
<organism evidence="1 2">
    <name type="scientific">Streptococcus oriscaviae</name>
    <dbReference type="NCBI Taxonomy" id="2781599"/>
    <lineage>
        <taxon>Bacteria</taxon>
        <taxon>Bacillati</taxon>
        <taxon>Bacillota</taxon>
        <taxon>Bacilli</taxon>
        <taxon>Lactobacillales</taxon>
        <taxon>Streptococcaceae</taxon>
        <taxon>Streptococcus</taxon>
    </lineage>
</organism>
<dbReference type="InterPro" id="IPR010434">
    <property type="entry name" value="DUF1033"/>
</dbReference>